<protein>
    <recommendedName>
        <fullName evidence="2">DUF7323 domain-containing protein</fullName>
    </recommendedName>
</protein>
<dbReference type="RefSeq" id="YP_009304370.1">
    <property type="nucleotide sequence ID" value="NC_031269.1"/>
</dbReference>
<dbReference type="Pfam" id="PF24009">
    <property type="entry name" value="DUF7323"/>
    <property type="match status" value="1"/>
</dbReference>
<feature type="region of interest" description="Disordered" evidence="1">
    <location>
        <begin position="76"/>
        <end position="98"/>
    </location>
</feature>
<evidence type="ECO:0000313" key="3">
    <source>
        <dbReference type="EMBL" id="AMS02786.1"/>
    </source>
</evidence>
<dbReference type="Pfam" id="PF24010">
    <property type="entry name" value="DUF7324"/>
    <property type="match status" value="1"/>
</dbReference>
<dbReference type="EMBL" id="KU963249">
    <property type="protein sequence ID" value="AMS02786.1"/>
    <property type="molecule type" value="Genomic_DNA"/>
</dbReference>
<accession>A0A142K9K3</accession>
<evidence type="ECO:0000313" key="4">
    <source>
        <dbReference type="Proteomes" id="UP000202604"/>
    </source>
</evidence>
<gene>
    <name evidence="3" type="primary">41</name>
    <name evidence="3" type="ORF">SEA_YEEZY_41</name>
</gene>
<dbReference type="KEGG" id="vg:29126504"/>
<dbReference type="InterPro" id="IPR055748">
    <property type="entry name" value="DUF7324"/>
</dbReference>
<dbReference type="GeneID" id="29126504"/>
<dbReference type="InterPro" id="IPR055747">
    <property type="entry name" value="DUF7323"/>
</dbReference>
<proteinExistence type="predicted"/>
<evidence type="ECO:0000256" key="1">
    <source>
        <dbReference type="SAM" id="MobiDB-lite"/>
    </source>
</evidence>
<organism evidence="3 4">
    <name type="scientific">Gordonia phage Yeezy</name>
    <dbReference type="NCBI Taxonomy" id="1821565"/>
    <lineage>
        <taxon>Viruses</taxon>
        <taxon>Duplodnaviria</taxon>
        <taxon>Heunggongvirae</taxon>
        <taxon>Uroviricota</taxon>
        <taxon>Caudoviricetes</taxon>
        <taxon>Nymbaxtervirinae</taxon>
        <taxon>Baxterfoxvirus</taxon>
        <taxon>Baxterfoxvirus yeezy</taxon>
        <taxon>Baxtervirus yeezy</taxon>
    </lineage>
</organism>
<feature type="domain" description="DUF7323" evidence="2">
    <location>
        <begin position="1"/>
        <end position="51"/>
    </location>
</feature>
<dbReference type="OrthoDB" id="25721at10239"/>
<reference evidence="4" key="1">
    <citation type="submission" date="2016-03" db="EMBL/GenBank/DDBJ databases">
        <authorList>
            <person name="Ploux O."/>
        </authorList>
    </citation>
    <scope>NUCLEOTIDE SEQUENCE [LARGE SCALE GENOMIC DNA]</scope>
</reference>
<evidence type="ECO:0000259" key="2">
    <source>
        <dbReference type="Pfam" id="PF24009"/>
    </source>
</evidence>
<dbReference type="Proteomes" id="UP000202604">
    <property type="component" value="Segment"/>
</dbReference>
<sequence length="98" mass="10070">MNTATWRPSQFVAYPVVGIEGYFGDRADIVVDVHGLGPAITTASLDEIEVATTLGDLTPQLTDHSDVRRCGCGERATGAQASAAGDAAEATSPPAGRP</sequence>
<keyword evidence="4" id="KW-1185">Reference proteome</keyword>
<name>A0A142K9K3_9CAUD</name>